<evidence type="ECO:0000313" key="1">
    <source>
        <dbReference type="EMBL" id="SER86253.1"/>
    </source>
</evidence>
<protein>
    <recommendedName>
        <fullName evidence="3">DUF3939 domain-containing protein</fullName>
    </recommendedName>
</protein>
<dbReference type="STRING" id="1601833.SAMN05518684_104311"/>
<dbReference type="OrthoDB" id="2352834at2"/>
<evidence type="ECO:0008006" key="3">
    <source>
        <dbReference type="Google" id="ProtNLM"/>
    </source>
</evidence>
<organism evidence="1 2">
    <name type="scientific">Salipaludibacillus aurantiacus</name>
    <dbReference type="NCBI Taxonomy" id="1601833"/>
    <lineage>
        <taxon>Bacteria</taxon>
        <taxon>Bacillati</taxon>
        <taxon>Bacillota</taxon>
        <taxon>Bacilli</taxon>
        <taxon>Bacillales</taxon>
        <taxon>Bacillaceae</taxon>
    </lineage>
</organism>
<dbReference type="Proteomes" id="UP000198571">
    <property type="component" value="Unassembled WGS sequence"/>
</dbReference>
<name>A0A1H9SPC7_9BACI</name>
<dbReference type="EMBL" id="FOGT01000004">
    <property type="protein sequence ID" value="SER86253.1"/>
    <property type="molecule type" value="Genomic_DNA"/>
</dbReference>
<dbReference type="InterPro" id="IPR025071">
    <property type="entry name" value="DUF3939"/>
</dbReference>
<dbReference type="RefSeq" id="WP_093049329.1">
    <property type="nucleotide sequence ID" value="NZ_FOGT01000004.1"/>
</dbReference>
<dbReference type="AlphaFoldDB" id="A0A1H9SPC7"/>
<keyword evidence="2" id="KW-1185">Reference proteome</keyword>
<sequence>MKFGRKRKEKKLKAEQEESVKIIPASLEDVRSAVSRYTKDLGAGISLRSIILDTHEIDFEILHKYLGGKPDRAFYMSKETFEIFEEPDYPKYIDQCQIACDQYFLETGEEPVIPGDRTKKISYFKLQNYLIEKPPFDLYLDRYDRMVTHRKQTD</sequence>
<proteinExistence type="predicted"/>
<gene>
    <name evidence="1" type="ORF">SAMN05518684_104311</name>
</gene>
<accession>A0A1H9SPC7</accession>
<reference evidence="2" key="1">
    <citation type="submission" date="2016-10" db="EMBL/GenBank/DDBJ databases">
        <authorList>
            <person name="Varghese N."/>
            <person name="Submissions S."/>
        </authorList>
    </citation>
    <scope>NUCLEOTIDE SEQUENCE [LARGE SCALE GENOMIC DNA]</scope>
    <source>
        <strain evidence="2">S9</strain>
    </source>
</reference>
<dbReference type="Pfam" id="PF13075">
    <property type="entry name" value="DUF3939"/>
    <property type="match status" value="1"/>
</dbReference>
<evidence type="ECO:0000313" key="2">
    <source>
        <dbReference type="Proteomes" id="UP000198571"/>
    </source>
</evidence>